<dbReference type="Proteomes" id="UP000219522">
    <property type="component" value="Unassembled WGS sequence"/>
</dbReference>
<dbReference type="EMBL" id="OCSU01000001">
    <property type="protein sequence ID" value="SOE54364.1"/>
    <property type="molecule type" value="Genomic_DNA"/>
</dbReference>
<sequence length="320" mass="36452">MTTAFVSYCWDPEPHRTWVRELSTRMRADGVTTILDQWHAVAGDNLPQFMESAIRENDHVIVVCTPSYKRKTDDRLGGVGYEGDIMTGEAFVLKNRRKFIPVLRDGEWKQSAPSWLLGTYYIDLRGADWGSNYGLLRDTIYRRLPEPPPVHAQGFKFLRDKSVLDTTTGLVWGNCRSPDRVVLEDVRPKLETYAQATSWIWRLPTQSEIEKVKNAEVYYPRPPIMVNLKWHHPFFGDCEKEPWTSERMANVRHGDRGNSGGAFYANGFVGGWSGFADALKVEAAHVAVEAESLRRVFLLRMVREATPEDQASVLAADDSE</sequence>
<dbReference type="InterPro" id="IPR013568">
    <property type="entry name" value="SEFIR_dom"/>
</dbReference>
<dbReference type="Gene3D" id="3.40.50.10140">
    <property type="entry name" value="Toll/interleukin-1 receptor homology (TIR) domain"/>
    <property type="match status" value="1"/>
</dbReference>
<feature type="domain" description="SEFIR" evidence="1">
    <location>
        <begin position="1"/>
        <end position="133"/>
    </location>
</feature>
<evidence type="ECO:0000313" key="3">
    <source>
        <dbReference type="Proteomes" id="UP000219522"/>
    </source>
</evidence>
<dbReference type="PROSITE" id="PS51534">
    <property type="entry name" value="SEFIR"/>
    <property type="match status" value="1"/>
</dbReference>
<evidence type="ECO:0000313" key="2">
    <source>
        <dbReference type="EMBL" id="SOE54364.1"/>
    </source>
</evidence>
<dbReference type="InterPro" id="IPR000157">
    <property type="entry name" value="TIR_dom"/>
</dbReference>
<protein>
    <submittedName>
        <fullName evidence="2">SEFIR domain-containing protein</fullName>
    </submittedName>
</protein>
<keyword evidence="3" id="KW-1185">Reference proteome</keyword>
<comment type="caution">
    <text evidence="2">The sequence shown here is derived from an EMBL/GenBank/DDBJ whole genome shotgun (WGS) entry which is preliminary data.</text>
</comment>
<dbReference type="AlphaFoldDB" id="A0A7Z7N0R0"/>
<name>A0A7Z7N0R0_9BURK</name>
<reference evidence="2 3" key="1">
    <citation type="submission" date="2017-09" db="EMBL/GenBank/DDBJ databases">
        <authorList>
            <person name="Varghese N."/>
            <person name="Submissions S."/>
        </authorList>
    </citation>
    <scope>NUCLEOTIDE SEQUENCE [LARGE SCALE GENOMIC DNA]</scope>
    <source>
        <strain evidence="2 3">OK806</strain>
    </source>
</reference>
<proteinExistence type="predicted"/>
<gene>
    <name evidence="2" type="ORF">SAMN05446927_0812</name>
</gene>
<dbReference type="OrthoDB" id="5149141at2"/>
<dbReference type="InterPro" id="IPR035897">
    <property type="entry name" value="Toll_tir_struct_dom_sf"/>
</dbReference>
<dbReference type="GO" id="GO:0007165">
    <property type="term" value="P:signal transduction"/>
    <property type="evidence" value="ECO:0007669"/>
    <property type="project" value="InterPro"/>
</dbReference>
<dbReference type="RefSeq" id="WP_062642978.1">
    <property type="nucleotide sequence ID" value="NZ_FCOG02000168.1"/>
</dbReference>
<accession>A0A7Z7N0R0</accession>
<dbReference type="Pfam" id="PF13676">
    <property type="entry name" value="TIR_2"/>
    <property type="match status" value="1"/>
</dbReference>
<dbReference type="SUPFAM" id="SSF52200">
    <property type="entry name" value="Toll/Interleukin receptor TIR domain"/>
    <property type="match status" value="1"/>
</dbReference>
<organism evidence="2 3">
    <name type="scientific">Caballeronia arationis</name>
    <dbReference type="NCBI Taxonomy" id="1777142"/>
    <lineage>
        <taxon>Bacteria</taxon>
        <taxon>Pseudomonadati</taxon>
        <taxon>Pseudomonadota</taxon>
        <taxon>Betaproteobacteria</taxon>
        <taxon>Burkholderiales</taxon>
        <taxon>Burkholderiaceae</taxon>
        <taxon>Caballeronia</taxon>
    </lineage>
</organism>
<evidence type="ECO:0000259" key="1">
    <source>
        <dbReference type="PROSITE" id="PS51534"/>
    </source>
</evidence>